<organism evidence="2 3">
    <name type="scientific">Parasynechococcus marenigrum (strain WH8102)</name>
    <dbReference type="NCBI Taxonomy" id="84588"/>
    <lineage>
        <taxon>Bacteria</taxon>
        <taxon>Bacillati</taxon>
        <taxon>Cyanobacteriota</taxon>
        <taxon>Cyanophyceae</taxon>
        <taxon>Synechococcales</taxon>
        <taxon>Prochlorococcaceae</taxon>
        <taxon>Parasynechococcus</taxon>
        <taxon>Parasynechococcus marenigrum</taxon>
    </lineage>
</organism>
<keyword evidence="1" id="KW-0812">Transmembrane</keyword>
<accession>Q7U4B6</accession>
<dbReference type="RefSeq" id="WP_011129010.1">
    <property type="nucleotide sequence ID" value="NC_005070.1"/>
</dbReference>
<keyword evidence="3" id="KW-1185">Reference proteome</keyword>
<protein>
    <submittedName>
        <fullName evidence="2">Uncharacterized protein</fullName>
    </submittedName>
</protein>
<dbReference type="eggNOG" id="ENOG50322XQ">
    <property type="taxonomic scope" value="Bacteria"/>
</dbReference>
<keyword evidence="1" id="KW-0472">Membrane</keyword>
<name>Q7U4B6_PARMW</name>
<dbReference type="HOGENOM" id="CLU_183118_0_0_3"/>
<evidence type="ECO:0000256" key="1">
    <source>
        <dbReference type="SAM" id="Phobius"/>
    </source>
</evidence>
<sequence length="98" mass="10918">MSEQKSDLNQSKPFSGMRVLVAIAIGCSLGAAVAYFLKVLIDNTPAEIDLRRLRLFYLMVITSGGLGGFAIEATRQLQEEATDPLYRQKNPYRGRRPL</sequence>
<dbReference type="STRING" id="84588.SYNW2155"/>
<feature type="transmembrane region" description="Helical" evidence="1">
    <location>
        <begin position="53"/>
        <end position="71"/>
    </location>
</feature>
<dbReference type="EMBL" id="BX569694">
    <property type="protein sequence ID" value="CAE08670.1"/>
    <property type="molecule type" value="Genomic_DNA"/>
</dbReference>
<reference evidence="2 3" key="1">
    <citation type="journal article" date="2003" name="Nature">
        <title>The genome of a motile marine Synechococcus.</title>
        <authorList>
            <person name="Palenik B."/>
            <person name="Brahamsha B."/>
            <person name="Larimer F."/>
            <person name="Land M."/>
            <person name="Hauser L."/>
            <person name="Chain P."/>
            <person name="Lamerdin J."/>
            <person name="Regala W."/>
            <person name="Allen E.A."/>
            <person name="McCarren J."/>
            <person name="Paulsen I."/>
            <person name="Dufresne A."/>
            <person name="Partensky F."/>
            <person name="Webb E."/>
            <person name="Waterbury J."/>
        </authorList>
    </citation>
    <scope>NUCLEOTIDE SEQUENCE [LARGE SCALE GENOMIC DNA]</scope>
    <source>
        <strain evidence="2 3">WH8102</strain>
    </source>
</reference>
<evidence type="ECO:0000313" key="3">
    <source>
        <dbReference type="Proteomes" id="UP000001422"/>
    </source>
</evidence>
<proteinExistence type="predicted"/>
<dbReference type="Proteomes" id="UP000001422">
    <property type="component" value="Chromosome"/>
</dbReference>
<dbReference type="KEGG" id="syw:SYNW2155"/>
<dbReference type="AlphaFoldDB" id="Q7U4B6"/>
<evidence type="ECO:0000313" key="2">
    <source>
        <dbReference type="EMBL" id="CAE08670.1"/>
    </source>
</evidence>
<feature type="transmembrane region" description="Helical" evidence="1">
    <location>
        <begin position="20"/>
        <end position="41"/>
    </location>
</feature>
<gene>
    <name evidence="2" type="ordered locus">SYNW2155</name>
</gene>
<keyword evidence="1" id="KW-1133">Transmembrane helix</keyword>